<dbReference type="InterPro" id="IPR000873">
    <property type="entry name" value="AMP-dep_synth/lig_dom"/>
</dbReference>
<dbReference type="Pfam" id="PF00501">
    <property type="entry name" value="AMP-binding"/>
    <property type="match status" value="1"/>
</dbReference>
<sequence>MDYAELHCHTVFLSHRLIKAGVTTDELIGIVTEAGFEHIVAQAAIIYAGCTISNADPMLPETQVRHHLPGAQIVLADKKHLGCLDGYKMMPIHTNSLTEEELQIGLQCPPPRTTRKDHRTHLMHTAGSTGKPKAVPIQAKGLIHLVSDDRAVPITPQDRVAQLSMVSFDMSMFEIWVTLPSGATILPLPWSLLKDIFELAR</sequence>
<accession>A0A5N7DSV1</accession>
<dbReference type="EMBL" id="ML736740">
    <property type="protein sequence ID" value="KAE8409375.1"/>
    <property type="molecule type" value="Genomic_DNA"/>
</dbReference>
<proteinExistence type="predicted"/>
<keyword evidence="1" id="KW-0596">Phosphopantetheine</keyword>
<evidence type="ECO:0000256" key="1">
    <source>
        <dbReference type="ARBA" id="ARBA00022450"/>
    </source>
</evidence>
<keyword evidence="5" id="KW-1185">Reference proteome</keyword>
<organism evidence="4 5">
    <name type="scientific">Aspergillus pseudonomiae</name>
    <dbReference type="NCBI Taxonomy" id="1506151"/>
    <lineage>
        <taxon>Eukaryota</taxon>
        <taxon>Fungi</taxon>
        <taxon>Dikarya</taxon>
        <taxon>Ascomycota</taxon>
        <taxon>Pezizomycotina</taxon>
        <taxon>Eurotiomycetes</taxon>
        <taxon>Eurotiomycetidae</taxon>
        <taxon>Eurotiales</taxon>
        <taxon>Aspergillaceae</taxon>
        <taxon>Aspergillus</taxon>
        <taxon>Aspergillus subgen. Circumdati</taxon>
    </lineage>
</organism>
<evidence type="ECO:0000256" key="2">
    <source>
        <dbReference type="ARBA" id="ARBA00022553"/>
    </source>
</evidence>
<dbReference type="RefSeq" id="XP_031946694.1">
    <property type="nucleotide sequence ID" value="XM_032086018.1"/>
</dbReference>
<evidence type="ECO:0000313" key="5">
    <source>
        <dbReference type="Proteomes" id="UP000325579"/>
    </source>
</evidence>
<dbReference type="OrthoDB" id="4510388at2759"/>
<dbReference type="SUPFAM" id="SSF56801">
    <property type="entry name" value="Acetyl-CoA synthetase-like"/>
    <property type="match status" value="1"/>
</dbReference>
<dbReference type="PANTHER" id="PTHR44845">
    <property type="entry name" value="CARRIER DOMAIN-CONTAINING PROTEIN"/>
    <property type="match status" value="1"/>
</dbReference>
<dbReference type="Proteomes" id="UP000325579">
    <property type="component" value="Unassembled WGS sequence"/>
</dbReference>
<keyword evidence="2" id="KW-0597">Phosphoprotein</keyword>
<dbReference type="GeneID" id="43670709"/>
<dbReference type="InterPro" id="IPR020845">
    <property type="entry name" value="AMP-binding_CS"/>
</dbReference>
<gene>
    <name evidence="4" type="ORF">BDV37DRAFT_278327</name>
</gene>
<dbReference type="AlphaFoldDB" id="A0A5N7DSV1"/>
<dbReference type="Gene3D" id="3.40.50.980">
    <property type="match status" value="2"/>
</dbReference>
<reference evidence="4 5" key="1">
    <citation type="submission" date="2019-04" db="EMBL/GenBank/DDBJ databases">
        <authorList>
            <consortium name="DOE Joint Genome Institute"/>
            <person name="Mondo S."/>
            <person name="Kjaerbolling I."/>
            <person name="Vesth T."/>
            <person name="Frisvad J.C."/>
            <person name="Nybo J.L."/>
            <person name="Theobald S."/>
            <person name="Kildgaard S."/>
            <person name="Isbrandt T."/>
            <person name="Kuo A."/>
            <person name="Sato A."/>
            <person name="Lyhne E.K."/>
            <person name="Kogle M.E."/>
            <person name="Wiebenga A."/>
            <person name="Kun R.S."/>
            <person name="Lubbers R.J."/>
            <person name="Makela M.R."/>
            <person name="Barry K."/>
            <person name="Chovatia M."/>
            <person name="Clum A."/>
            <person name="Daum C."/>
            <person name="Haridas S."/>
            <person name="He G."/>
            <person name="LaButti K."/>
            <person name="Lipzen A."/>
            <person name="Riley R."/>
            <person name="Salamov A."/>
            <person name="Simmons B.A."/>
            <person name="Magnuson J.K."/>
            <person name="Henrissat B."/>
            <person name="Mortensen U.H."/>
            <person name="Larsen T.O."/>
            <person name="Devries R.P."/>
            <person name="Grigoriev I.V."/>
            <person name="Machida M."/>
            <person name="Baker S.E."/>
            <person name="Andersen M.R."/>
            <person name="Cantor M.N."/>
            <person name="Hua S.X."/>
        </authorList>
    </citation>
    <scope>NUCLEOTIDE SEQUENCE [LARGE SCALE GENOMIC DNA]</scope>
    <source>
        <strain evidence="4 5">CBS 119388</strain>
    </source>
</reference>
<dbReference type="PROSITE" id="PS00455">
    <property type="entry name" value="AMP_BINDING"/>
    <property type="match status" value="1"/>
</dbReference>
<protein>
    <recommendedName>
        <fullName evidence="3">AMP-dependent synthetase/ligase domain-containing protein</fullName>
    </recommendedName>
</protein>
<evidence type="ECO:0000313" key="4">
    <source>
        <dbReference type="EMBL" id="KAE8409375.1"/>
    </source>
</evidence>
<name>A0A5N7DSV1_9EURO</name>
<evidence type="ECO:0000259" key="3">
    <source>
        <dbReference type="Pfam" id="PF00501"/>
    </source>
</evidence>
<dbReference type="PANTHER" id="PTHR44845:SF6">
    <property type="entry name" value="BETA-ALANINE-ACTIVATING ENZYME"/>
    <property type="match status" value="1"/>
</dbReference>
<feature type="domain" description="AMP-dependent synthetase/ligase" evidence="3">
    <location>
        <begin position="2"/>
        <end position="189"/>
    </location>
</feature>
<accession>A0A5N6HMI1</accession>